<sequence>MVVCKVGLKFTIIKDTLPVGIGSVSFTSDSIQDDGMCDVVDIMVWTRSTEFRYHYVL</sequence>
<evidence type="ECO:0000313" key="1">
    <source>
        <dbReference type="EMBL" id="QSO47735.1"/>
    </source>
</evidence>
<proteinExistence type="predicted"/>
<dbReference type="EMBL" id="CP071182">
    <property type="protein sequence ID" value="QSO47735.1"/>
    <property type="molecule type" value="Genomic_DNA"/>
</dbReference>
<name>A0A9X7Z7V1_9BACL</name>
<evidence type="ECO:0000313" key="2">
    <source>
        <dbReference type="Proteomes" id="UP000663505"/>
    </source>
</evidence>
<gene>
    <name evidence="1" type="ORF">JZ786_01380</name>
</gene>
<keyword evidence="2" id="KW-1185">Reference proteome</keyword>
<dbReference type="AlphaFoldDB" id="A0A9X7Z7V1"/>
<dbReference type="Proteomes" id="UP000663505">
    <property type="component" value="Chromosome"/>
</dbReference>
<reference evidence="1 2" key="1">
    <citation type="submission" date="2021-02" db="EMBL/GenBank/DDBJ databases">
        <title>Alicyclobacillus curvatus sp. nov. and Alicyclobacillus mengziensis sp. nov., two acidophilic bacteria isolated from acid mine drainage.</title>
        <authorList>
            <person name="Huang Y."/>
        </authorList>
    </citation>
    <scope>NUCLEOTIDE SEQUENCE [LARGE SCALE GENOMIC DNA]</scope>
    <source>
        <strain evidence="1 2">S30H14</strain>
    </source>
</reference>
<dbReference type="RefSeq" id="WP_206657079.1">
    <property type="nucleotide sequence ID" value="NZ_CP071182.1"/>
</dbReference>
<protein>
    <submittedName>
        <fullName evidence="1">Uncharacterized protein</fullName>
    </submittedName>
</protein>
<organism evidence="1 2">
    <name type="scientific">Alicyclobacillus mengziensis</name>
    <dbReference type="NCBI Taxonomy" id="2931921"/>
    <lineage>
        <taxon>Bacteria</taxon>
        <taxon>Bacillati</taxon>
        <taxon>Bacillota</taxon>
        <taxon>Bacilli</taxon>
        <taxon>Bacillales</taxon>
        <taxon>Alicyclobacillaceae</taxon>
        <taxon>Alicyclobacillus</taxon>
    </lineage>
</organism>
<accession>A0A9X7Z7V1</accession>
<dbReference type="KEGG" id="afx:JZ786_01380"/>